<organism evidence="1 2">
    <name type="scientific">Postechiella marina</name>
    <dbReference type="NCBI Taxonomy" id="943941"/>
    <lineage>
        <taxon>Bacteria</taxon>
        <taxon>Pseudomonadati</taxon>
        <taxon>Bacteroidota</taxon>
        <taxon>Flavobacteriia</taxon>
        <taxon>Flavobacteriales</taxon>
        <taxon>Flavobacteriaceae</taxon>
        <taxon>Postechiella</taxon>
    </lineage>
</organism>
<name>A0ABP8CFN8_9FLAO</name>
<gene>
    <name evidence="1" type="ORF">GCM10022291_30300</name>
</gene>
<evidence type="ECO:0000313" key="1">
    <source>
        <dbReference type="EMBL" id="GAA4238723.1"/>
    </source>
</evidence>
<protein>
    <submittedName>
        <fullName evidence="1">Uncharacterized protein</fullName>
    </submittedName>
</protein>
<evidence type="ECO:0000313" key="2">
    <source>
        <dbReference type="Proteomes" id="UP001501496"/>
    </source>
</evidence>
<accession>A0ABP8CFN8</accession>
<keyword evidence="2" id="KW-1185">Reference proteome</keyword>
<comment type="caution">
    <text evidence="1">The sequence shown here is derived from an EMBL/GenBank/DDBJ whole genome shotgun (WGS) entry which is preliminary data.</text>
</comment>
<dbReference type="Proteomes" id="UP001501496">
    <property type="component" value="Unassembled WGS sequence"/>
</dbReference>
<dbReference type="EMBL" id="BAABCA010000006">
    <property type="protein sequence ID" value="GAA4238723.1"/>
    <property type="molecule type" value="Genomic_DNA"/>
</dbReference>
<sequence>MVNFKVAYSEIYSCFVNTNTFKNLTTKQLHNMNYKFSHIGIPTTEEKNWDGYCEPGNFKYTDFSKNKYNIEWVKFDKGSTAHPMVKTLPHVSYFVDSIEDAIEGHELLGNIFSPAEGIRVAYINHQNAPVEFLEIKE</sequence>
<reference evidence="2" key="1">
    <citation type="journal article" date="2019" name="Int. J. Syst. Evol. Microbiol.">
        <title>The Global Catalogue of Microorganisms (GCM) 10K type strain sequencing project: providing services to taxonomists for standard genome sequencing and annotation.</title>
        <authorList>
            <consortium name="The Broad Institute Genomics Platform"/>
            <consortium name="The Broad Institute Genome Sequencing Center for Infectious Disease"/>
            <person name="Wu L."/>
            <person name="Ma J."/>
        </authorList>
    </citation>
    <scope>NUCLEOTIDE SEQUENCE [LARGE SCALE GENOMIC DNA]</scope>
    <source>
        <strain evidence="2">JCM 17630</strain>
    </source>
</reference>
<proteinExistence type="predicted"/>